<accession>A0ABV7N3Y8</accession>
<dbReference type="InterPro" id="IPR008183">
    <property type="entry name" value="Aldose_1/G6P_1-epimerase"/>
</dbReference>
<dbReference type="SUPFAM" id="SSF74650">
    <property type="entry name" value="Galactose mutarotase-like"/>
    <property type="match status" value="1"/>
</dbReference>
<proteinExistence type="inferred from homology"/>
<evidence type="ECO:0000313" key="4">
    <source>
        <dbReference type="EMBL" id="MFC3387578.1"/>
    </source>
</evidence>
<dbReference type="PANTHER" id="PTHR10091:SF0">
    <property type="entry name" value="GALACTOSE MUTAROTASE"/>
    <property type="match status" value="1"/>
</dbReference>
<evidence type="ECO:0000256" key="3">
    <source>
        <dbReference type="ARBA" id="ARBA00023277"/>
    </source>
</evidence>
<dbReference type="PANTHER" id="PTHR10091">
    <property type="entry name" value="ALDOSE-1-EPIMERASE"/>
    <property type="match status" value="1"/>
</dbReference>
<comment type="similarity">
    <text evidence="1">Belongs to the aldose epimerase family.</text>
</comment>
<protein>
    <submittedName>
        <fullName evidence="4">Aldose epimerase family protein</fullName>
        <ecNumber evidence="4">5.1.3.-</ecNumber>
    </submittedName>
</protein>
<keyword evidence="3" id="KW-0119">Carbohydrate metabolism</keyword>
<name>A0ABV7N3Y8_9STAP</name>
<evidence type="ECO:0000256" key="1">
    <source>
        <dbReference type="ARBA" id="ARBA00006206"/>
    </source>
</evidence>
<keyword evidence="5" id="KW-1185">Reference proteome</keyword>
<reference evidence="5" key="1">
    <citation type="journal article" date="2019" name="Int. J. Syst. Evol. Microbiol.">
        <title>The Global Catalogue of Microorganisms (GCM) 10K type strain sequencing project: providing services to taxonomists for standard genome sequencing and annotation.</title>
        <authorList>
            <consortium name="The Broad Institute Genomics Platform"/>
            <consortium name="The Broad Institute Genome Sequencing Center for Infectious Disease"/>
            <person name="Wu L."/>
            <person name="Ma J."/>
        </authorList>
    </citation>
    <scope>NUCLEOTIDE SEQUENCE [LARGE SCALE GENOMIC DNA]</scope>
    <source>
        <strain evidence="5">CCM 7756</strain>
    </source>
</reference>
<gene>
    <name evidence="4" type="ORF">ACFOEO_03055</name>
</gene>
<evidence type="ECO:0000313" key="5">
    <source>
        <dbReference type="Proteomes" id="UP001595637"/>
    </source>
</evidence>
<dbReference type="CDD" id="cd09019">
    <property type="entry name" value="galactose_mutarotase_like"/>
    <property type="match status" value="1"/>
</dbReference>
<comment type="caution">
    <text evidence="4">The sequence shown here is derived from an EMBL/GenBank/DDBJ whole genome shotgun (WGS) entry which is preliminary data.</text>
</comment>
<dbReference type="InterPro" id="IPR011013">
    <property type="entry name" value="Gal_mutarotase_sf_dom"/>
</dbReference>
<dbReference type="Proteomes" id="UP001595637">
    <property type="component" value="Unassembled WGS sequence"/>
</dbReference>
<dbReference type="EMBL" id="JBHRVQ010000001">
    <property type="protein sequence ID" value="MFC3387578.1"/>
    <property type="molecule type" value="Genomic_DNA"/>
</dbReference>
<dbReference type="InterPro" id="IPR014718">
    <property type="entry name" value="GH-type_carb-bd"/>
</dbReference>
<sequence length="338" mass="37757">MKVSEQHHDADIILYTMENNSGMKVEVINVGASIIGIHVPDRDGVFGNIALQNKTLEEYYGNMHLLGATIAPIAGRVKDAEIKVDSGTYPLDKNEGAHALHSGELGTQNKIWESEIVEVGDIYKLRFHTKIAGSFPGNPEISLLYSLSDDNELKMEYEVDSTVATAVAPTNHVYFNLNNNPDQTVSNHIVESDADKYLKMDENLIPLSVEQCEGVFDLSEGQRFRDIFSSDDAQIKVANGGFDHYFLLDKNGHFEVREENSGRKVSMKSDFPGLIFYTGNNLDDGLPLANREPKQYMGFCMEAQRSPAAQYLDLGFDIVSHCKEKWETIFSFSIEDGE</sequence>
<keyword evidence="2 4" id="KW-0413">Isomerase</keyword>
<dbReference type="Pfam" id="PF01263">
    <property type="entry name" value="Aldose_epim"/>
    <property type="match status" value="1"/>
</dbReference>
<dbReference type="EC" id="5.1.3.-" evidence="4"/>
<dbReference type="GO" id="GO:0016853">
    <property type="term" value="F:isomerase activity"/>
    <property type="evidence" value="ECO:0007669"/>
    <property type="project" value="UniProtKB-KW"/>
</dbReference>
<dbReference type="Gene3D" id="2.70.98.10">
    <property type="match status" value="1"/>
</dbReference>
<dbReference type="RefSeq" id="WP_380651690.1">
    <property type="nucleotide sequence ID" value="NZ_JBHRVQ010000001.1"/>
</dbReference>
<dbReference type="InterPro" id="IPR047215">
    <property type="entry name" value="Galactose_mutarotase-like"/>
</dbReference>
<organism evidence="4 5">
    <name type="scientific">Salinicoccus sesuvii</name>
    <dbReference type="NCBI Taxonomy" id="868281"/>
    <lineage>
        <taxon>Bacteria</taxon>
        <taxon>Bacillati</taxon>
        <taxon>Bacillota</taxon>
        <taxon>Bacilli</taxon>
        <taxon>Bacillales</taxon>
        <taxon>Staphylococcaceae</taxon>
        <taxon>Salinicoccus</taxon>
    </lineage>
</organism>
<evidence type="ECO:0000256" key="2">
    <source>
        <dbReference type="ARBA" id="ARBA00023235"/>
    </source>
</evidence>